<evidence type="ECO:0000313" key="1">
    <source>
        <dbReference type="EMBL" id="GAI02281.1"/>
    </source>
</evidence>
<proteinExistence type="predicted"/>
<protein>
    <submittedName>
        <fullName evidence="1">Uncharacterized protein</fullName>
    </submittedName>
</protein>
<dbReference type="AlphaFoldDB" id="X1L8S7"/>
<dbReference type="EMBL" id="BARV01012097">
    <property type="protein sequence ID" value="GAI02281.1"/>
    <property type="molecule type" value="Genomic_DNA"/>
</dbReference>
<accession>X1L8S7</accession>
<gene>
    <name evidence="1" type="ORF">S06H3_22584</name>
</gene>
<name>X1L8S7_9ZZZZ</name>
<organism evidence="1">
    <name type="scientific">marine sediment metagenome</name>
    <dbReference type="NCBI Taxonomy" id="412755"/>
    <lineage>
        <taxon>unclassified sequences</taxon>
        <taxon>metagenomes</taxon>
        <taxon>ecological metagenomes</taxon>
    </lineage>
</organism>
<sequence length="37" mass="3830">APKGRPPGLEPLGDGAWSGGEIVKLLNLSLVKSLNFV</sequence>
<reference evidence="1" key="1">
    <citation type="journal article" date="2014" name="Front. Microbiol.">
        <title>High frequency of phylogenetically diverse reductive dehalogenase-homologous genes in deep subseafloor sedimentary metagenomes.</title>
        <authorList>
            <person name="Kawai M."/>
            <person name="Futagami T."/>
            <person name="Toyoda A."/>
            <person name="Takaki Y."/>
            <person name="Nishi S."/>
            <person name="Hori S."/>
            <person name="Arai W."/>
            <person name="Tsubouchi T."/>
            <person name="Morono Y."/>
            <person name="Uchiyama I."/>
            <person name="Ito T."/>
            <person name="Fujiyama A."/>
            <person name="Inagaki F."/>
            <person name="Takami H."/>
        </authorList>
    </citation>
    <scope>NUCLEOTIDE SEQUENCE</scope>
    <source>
        <strain evidence="1">Expedition CK06-06</strain>
    </source>
</reference>
<comment type="caution">
    <text evidence="1">The sequence shown here is derived from an EMBL/GenBank/DDBJ whole genome shotgun (WGS) entry which is preliminary data.</text>
</comment>
<feature type="non-terminal residue" evidence="1">
    <location>
        <position position="1"/>
    </location>
</feature>